<dbReference type="OrthoDB" id="9781970at2"/>
<dbReference type="Proteomes" id="UP000199032">
    <property type="component" value="Unassembled WGS sequence"/>
</dbReference>
<evidence type="ECO:0000313" key="6">
    <source>
        <dbReference type="Proteomes" id="UP000199032"/>
    </source>
</evidence>
<dbReference type="CDD" id="cd13401">
    <property type="entry name" value="Slt70-like"/>
    <property type="match status" value="1"/>
</dbReference>
<gene>
    <name evidence="5" type="ORF">COMA1_10573</name>
</gene>
<dbReference type="AlphaFoldDB" id="A0A0S4L401"/>
<dbReference type="Pfam" id="PF13174">
    <property type="entry name" value="TPR_6"/>
    <property type="match status" value="1"/>
</dbReference>
<evidence type="ECO:0000256" key="3">
    <source>
        <dbReference type="PROSITE-ProRule" id="PRU00339"/>
    </source>
</evidence>
<dbReference type="GO" id="GO:0004553">
    <property type="term" value="F:hydrolase activity, hydrolyzing O-glycosyl compounds"/>
    <property type="evidence" value="ECO:0007669"/>
    <property type="project" value="InterPro"/>
</dbReference>
<sequence length="760" mass="85328">MRNHNVSAIVGICVTLLSVFVPSRDAHTAQVAALDQPNTESCASPEECFLAAVWPRERLGNVLTKDQVLALKLERLRKVMEGGAASLWAKRAGLLSGVILTDRNPAAALPYLRAAQQDFPVLDDYIRFWIGEAHLRSGEVKEAAAMFEGVPQAVPDSNLLNLAALRAGEAWYRAASCPEAISWSLKAVSGNDKDPQVAQAWLRLASCYLRENQLTEARDTLKQLWVKFPQTKEAKEAEALLASNGGGTSWSVSPDLHYERAQAFLAQSLHSEAIDELKKFMTLDPSSPQRSDAKLKLGIAQVRLKTYDQARDTFSALSEDQGPRGDEATVWLGRVYLRQGLGEKLLDLCRTLSKRTLTPEQKGQINLFAGIWLEDQARFDEAAERYRHVAKMGDPASQRIEAQWREGWLLYRTERQREAIRVWQQIIDQKDSDIEPQALYWIARAHGQLGDTKAKDLFVQVCQRFPYTYYCQMAREQGNIPVLPRPEQESTVSPVSAVQPVFEAAHAPTPESQVTNRTQIEQQSAFRRAIELRLLGREQDAARELSALTDRYSREPEVLAALSIMLNEVGAYHHALRLVRSRFREKLERTGGTIADGLWNVAYPTGLIPTIKVSATNGVDPFLVAAIIREESQYDWKAVSRVGAIGLMQVMPTTATAVAQQHHLPNVTREDLFDQEINIRIGVRYVEQLLAQFSGNIVQAIAAYNAGPVVVGTWAETYRGRSEDEFVELIQYQETRQYVKRVLRSYKEYLRLYGAPKTVS</sequence>
<reference evidence="5 6" key="1">
    <citation type="submission" date="2015-10" db="EMBL/GenBank/DDBJ databases">
        <authorList>
            <person name="Gilbert D.G."/>
        </authorList>
    </citation>
    <scope>NUCLEOTIDE SEQUENCE [LARGE SCALE GENOMIC DNA]</scope>
    <source>
        <strain evidence="5">COMA1</strain>
    </source>
</reference>
<keyword evidence="6" id="KW-1185">Reference proteome</keyword>
<dbReference type="RefSeq" id="WP_090743409.1">
    <property type="nucleotide sequence ID" value="NZ_CZQA01000001.1"/>
</dbReference>
<evidence type="ECO:0000256" key="2">
    <source>
        <dbReference type="ARBA" id="ARBA00022729"/>
    </source>
</evidence>
<dbReference type="InterPro" id="IPR008258">
    <property type="entry name" value="Transglycosylase_SLT_dom_1"/>
</dbReference>
<dbReference type="PROSITE" id="PS50005">
    <property type="entry name" value="TPR"/>
    <property type="match status" value="1"/>
</dbReference>
<dbReference type="InterPro" id="IPR008939">
    <property type="entry name" value="Lytic_TGlycosylase_superhlx_U"/>
</dbReference>
<proteinExistence type="inferred from homology"/>
<accession>A0A0S4L401</accession>
<dbReference type="InterPro" id="IPR011990">
    <property type="entry name" value="TPR-like_helical_dom_sf"/>
</dbReference>
<organism evidence="5 6">
    <name type="scientific">Candidatus Nitrospira nitrosa</name>
    <dbReference type="NCBI Taxonomy" id="1742972"/>
    <lineage>
        <taxon>Bacteria</taxon>
        <taxon>Pseudomonadati</taxon>
        <taxon>Nitrospirota</taxon>
        <taxon>Nitrospiria</taxon>
        <taxon>Nitrospirales</taxon>
        <taxon>Nitrospiraceae</taxon>
        <taxon>Nitrospira</taxon>
    </lineage>
</organism>
<protein>
    <submittedName>
        <fullName evidence="5">Putative Soluble lytic murein transglycosylase</fullName>
    </submittedName>
</protein>
<dbReference type="GO" id="GO:0042597">
    <property type="term" value="C:periplasmic space"/>
    <property type="evidence" value="ECO:0007669"/>
    <property type="project" value="InterPro"/>
</dbReference>
<name>A0A0S4L401_9BACT</name>
<comment type="similarity">
    <text evidence="1">Belongs to the transglycosylase Slt family.</text>
</comment>
<feature type="domain" description="Transglycosylase SLT" evidence="4">
    <location>
        <begin position="612"/>
        <end position="725"/>
    </location>
</feature>
<dbReference type="SUPFAM" id="SSF48435">
    <property type="entry name" value="Bacterial muramidases"/>
    <property type="match status" value="1"/>
</dbReference>
<dbReference type="SMART" id="SM00028">
    <property type="entry name" value="TPR"/>
    <property type="match status" value="3"/>
</dbReference>
<dbReference type="Pfam" id="PF14559">
    <property type="entry name" value="TPR_19"/>
    <property type="match status" value="1"/>
</dbReference>
<dbReference type="PANTHER" id="PTHR37423">
    <property type="entry name" value="SOLUBLE LYTIC MUREIN TRANSGLYCOSYLASE-RELATED"/>
    <property type="match status" value="1"/>
</dbReference>
<dbReference type="EMBL" id="CZQA01000001">
    <property type="protein sequence ID" value="CUS32327.1"/>
    <property type="molecule type" value="Genomic_DNA"/>
</dbReference>
<keyword evidence="3" id="KW-0802">TPR repeat</keyword>
<dbReference type="InterPro" id="IPR023346">
    <property type="entry name" value="Lysozyme-like_dom_sf"/>
</dbReference>
<dbReference type="Pfam" id="PF01464">
    <property type="entry name" value="SLT"/>
    <property type="match status" value="1"/>
</dbReference>
<feature type="repeat" description="TPR" evidence="3">
    <location>
        <begin position="254"/>
        <end position="287"/>
    </location>
</feature>
<dbReference type="Pfam" id="PF13432">
    <property type="entry name" value="TPR_16"/>
    <property type="match status" value="2"/>
</dbReference>
<dbReference type="Gene3D" id="1.10.530.10">
    <property type="match status" value="1"/>
</dbReference>
<dbReference type="Gene3D" id="1.25.40.10">
    <property type="entry name" value="Tetratricopeptide repeat domain"/>
    <property type="match status" value="3"/>
</dbReference>
<dbReference type="SUPFAM" id="SSF53955">
    <property type="entry name" value="Lysozyme-like"/>
    <property type="match status" value="1"/>
</dbReference>
<keyword evidence="2" id="KW-0732">Signal</keyword>
<dbReference type="PANTHER" id="PTHR37423:SF2">
    <property type="entry name" value="MEMBRANE-BOUND LYTIC MUREIN TRANSGLYCOSYLASE C"/>
    <property type="match status" value="1"/>
</dbReference>
<dbReference type="InterPro" id="IPR019734">
    <property type="entry name" value="TPR_rpt"/>
</dbReference>
<evidence type="ECO:0000313" key="5">
    <source>
        <dbReference type="EMBL" id="CUS32327.1"/>
    </source>
</evidence>
<dbReference type="STRING" id="1742972.COMA1_10573"/>
<evidence type="ECO:0000256" key="1">
    <source>
        <dbReference type="ARBA" id="ARBA00007734"/>
    </source>
</evidence>
<evidence type="ECO:0000259" key="4">
    <source>
        <dbReference type="Pfam" id="PF01464"/>
    </source>
</evidence>